<reference evidence="2" key="1">
    <citation type="submission" date="2024-07" db="EMBL/GenBank/DDBJ databases">
        <authorList>
            <person name="fu j."/>
        </authorList>
    </citation>
    <scope>NUCLEOTIDE SEQUENCE</scope>
    <source>
        <strain evidence="2">P10A9</strain>
    </source>
</reference>
<feature type="region of interest" description="Disordered" evidence="1">
    <location>
        <begin position="1"/>
        <end position="21"/>
    </location>
</feature>
<evidence type="ECO:0000256" key="1">
    <source>
        <dbReference type="SAM" id="MobiDB-lite"/>
    </source>
</evidence>
<dbReference type="RefSeq" id="WP_369045610.1">
    <property type="nucleotide sequence ID" value="NZ_CP163302.1"/>
</dbReference>
<evidence type="ECO:0008006" key="3">
    <source>
        <dbReference type="Google" id="ProtNLM"/>
    </source>
</evidence>
<feature type="compositionally biased region" description="Basic residues" evidence="1">
    <location>
        <begin position="1"/>
        <end position="13"/>
    </location>
</feature>
<dbReference type="EMBL" id="CP163302">
    <property type="protein sequence ID" value="XDP45014.1"/>
    <property type="molecule type" value="Genomic_DNA"/>
</dbReference>
<gene>
    <name evidence="2" type="ORF">AB5L97_17380</name>
</gene>
<organism evidence="2">
    <name type="scientific">Sinomonas puerhi</name>
    <dbReference type="NCBI Taxonomy" id="3238584"/>
    <lineage>
        <taxon>Bacteria</taxon>
        <taxon>Bacillati</taxon>
        <taxon>Actinomycetota</taxon>
        <taxon>Actinomycetes</taxon>
        <taxon>Micrococcales</taxon>
        <taxon>Micrococcaceae</taxon>
        <taxon>Sinomonas</taxon>
    </lineage>
</organism>
<name>A0AB39L3U5_9MICC</name>
<proteinExistence type="predicted"/>
<evidence type="ECO:0000313" key="2">
    <source>
        <dbReference type="EMBL" id="XDP45014.1"/>
    </source>
</evidence>
<accession>A0AB39L3U5</accession>
<sequence>MPKSRTRKPKNTRPRTATPLGEYERRRRSVDLMVDRLTPDYIAWASQGEDDLSAFATGQLLVVKMFVTIVSSLGKGAPTLRLDPDQVAGFLPPFLDDVAASADPEDAAVDDQRYVVGTLVDWLSFLEETGRWEGTADELEAVAEVLDTEAEKLGGIVDASPRDGLPEATEEEAAEFAASAPFVQHARALLGWLGAGRETTPDATLSEDSLAAAAEIVGSPDRARRLWEAMVNAELVDVTGGSARPGEGAADLGNSDGLGQLEAQFLGTEIVVAACTDGTPGTLEGETAAVLTTILTAAVHQEPFPLDDVVSLGADPSSLNEHGDDLGVEEELGPDASQQLKGLSEGLLTEIRELEALGLLDTADGMVSVPVAALDAVYDAVVDYEGGEADDEDEQPLDYAVLDEDGGEAADDAALELADHPEDAGEPEA</sequence>
<protein>
    <recommendedName>
        <fullName evidence="3">Condensin subunit ScpA</fullName>
    </recommendedName>
</protein>
<dbReference type="KEGG" id="spue:AB5L97_17380"/>
<dbReference type="AlphaFoldDB" id="A0AB39L3U5"/>